<dbReference type="InterPro" id="IPR010730">
    <property type="entry name" value="HET"/>
</dbReference>
<evidence type="ECO:0000259" key="1">
    <source>
        <dbReference type="Pfam" id="PF06985"/>
    </source>
</evidence>
<gene>
    <name evidence="2" type="ORF">CC80DRAFT_493866</name>
</gene>
<dbReference type="EMBL" id="ML976999">
    <property type="protein sequence ID" value="KAF1954386.1"/>
    <property type="molecule type" value="Genomic_DNA"/>
</dbReference>
<organism evidence="2 3">
    <name type="scientific">Byssothecium circinans</name>
    <dbReference type="NCBI Taxonomy" id="147558"/>
    <lineage>
        <taxon>Eukaryota</taxon>
        <taxon>Fungi</taxon>
        <taxon>Dikarya</taxon>
        <taxon>Ascomycota</taxon>
        <taxon>Pezizomycotina</taxon>
        <taxon>Dothideomycetes</taxon>
        <taxon>Pleosporomycetidae</taxon>
        <taxon>Pleosporales</taxon>
        <taxon>Massarineae</taxon>
        <taxon>Massarinaceae</taxon>
        <taxon>Byssothecium</taxon>
    </lineage>
</organism>
<reference evidence="2" key="1">
    <citation type="journal article" date="2020" name="Stud. Mycol.">
        <title>101 Dothideomycetes genomes: a test case for predicting lifestyles and emergence of pathogens.</title>
        <authorList>
            <person name="Haridas S."/>
            <person name="Albert R."/>
            <person name="Binder M."/>
            <person name="Bloem J."/>
            <person name="Labutti K."/>
            <person name="Salamov A."/>
            <person name="Andreopoulos B."/>
            <person name="Baker S."/>
            <person name="Barry K."/>
            <person name="Bills G."/>
            <person name="Bluhm B."/>
            <person name="Cannon C."/>
            <person name="Castanera R."/>
            <person name="Culley D."/>
            <person name="Daum C."/>
            <person name="Ezra D."/>
            <person name="Gonzalez J."/>
            <person name="Henrissat B."/>
            <person name="Kuo A."/>
            <person name="Liang C."/>
            <person name="Lipzen A."/>
            <person name="Lutzoni F."/>
            <person name="Magnuson J."/>
            <person name="Mondo S."/>
            <person name="Nolan M."/>
            <person name="Ohm R."/>
            <person name="Pangilinan J."/>
            <person name="Park H.-J."/>
            <person name="Ramirez L."/>
            <person name="Alfaro M."/>
            <person name="Sun H."/>
            <person name="Tritt A."/>
            <person name="Yoshinaga Y."/>
            <person name="Zwiers L.-H."/>
            <person name="Turgeon B."/>
            <person name="Goodwin S."/>
            <person name="Spatafora J."/>
            <person name="Crous P."/>
            <person name="Grigoriev I."/>
        </authorList>
    </citation>
    <scope>NUCLEOTIDE SEQUENCE</scope>
    <source>
        <strain evidence="2">CBS 675.92</strain>
    </source>
</reference>
<protein>
    <recommendedName>
        <fullName evidence="1">Heterokaryon incompatibility domain-containing protein</fullName>
    </recommendedName>
</protein>
<proteinExistence type="predicted"/>
<dbReference type="InterPro" id="IPR052895">
    <property type="entry name" value="HetReg/Transcr_Mod"/>
</dbReference>
<keyword evidence="3" id="KW-1185">Reference proteome</keyword>
<evidence type="ECO:0000313" key="2">
    <source>
        <dbReference type="EMBL" id="KAF1954386.1"/>
    </source>
</evidence>
<dbReference type="PANTHER" id="PTHR24148:SF64">
    <property type="entry name" value="HETEROKARYON INCOMPATIBILITY DOMAIN-CONTAINING PROTEIN"/>
    <property type="match status" value="1"/>
</dbReference>
<dbReference type="OrthoDB" id="6329284at2759"/>
<evidence type="ECO:0000313" key="3">
    <source>
        <dbReference type="Proteomes" id="UP000800035"/>
    </source>
</evidence>
<accession>A0A6A5TUM4</accession>
<sequence length="455" mass="50967">MHLYLLVPPSSPTSRTIEVNGRLWSLQPFDLDRSSDGTGVAYSCISYTWGSGREPSPFDSSFLVSDRTIPALQTFTRHRPACSAIWIDAFCVPLTEPERAQTLESMGYIYARADEVLVVLSSAASPALTRMLGSSRLDIADLAVLECEEWVERAWTYQETVNSKALLLTCGGEASALVPADRFFNCLGYALAHFNGSIVDKLRVYPRLNAFEDIMADFYTADYEDRAALNVMSNMDRRVQARAEDHFYAMIGAISAERASAIGEVQPCEAFMRVCERKGDFSFVYSAAKREEMPWRRWRPVPGDLPSILPWHAWGARQTGRRCDDGLWLDNMLVVHPAPPQEEARRFVQQWLANFWKNHPYSQQNLEEAVYAALQVMGFTGSPRCVTTTKGYFFSFEPVTNDLVISILVSTALRWSLGAPGLISYEDGYEKRVLYTPGVYVGAVEGKDAMSVLVG</sequence>
<dbReference type="PANTHER" id="PTHR24148">
    <property type="entry name" value="ANKYRIN REPEAT DOMAIN-CONTAINING PROTEIN 39 HOMOLOG-RELATED"/>
    <property type="match status" value="1"/>
</dbReference>
<feature type="domain" description="Heterokaryon incompatibility" evidence="1">
    <location>
        <begin position="42"/>
        <end position="127"/>
    </location>
</feature>
<dbReference type="AlphaFoldDB" id="A0A6A5TUM4"/>
<dbReference type="Proteomes" id="UP000800035">
    <property type="component" value="Unassembled WGS sequence"/>
</dbReference>
<name>A0A6A5TUM4_9PLEO</name>
<dbReference type="Pfam" id="PF06985">
    <property type="entry name" value="HET"/>
    <property type="match status" value="1"/>
</dbReference>